<protein>
    <submittedName>
        <fullName evidence="2">Os11g0573900 protein</fullName>
    </submittedName>
</protein>
<proteinExistence type="predicted"/>
<evidence type="ECO:0000313" key="3">
    <source>
        <dbReference type="Proteomes" id="UP000000763"/>
    </source>
</evidence>
<sequence length="82" mass="9356">MTLLIVSMFFISFLFTVHFDGDMLFGKLILSNSNIIITYLLITPISIRWRIILPFPLNIRVHSTAAVRAITELSPTQYLKTG</sequence>
<gene>
    <name evidence="2" type="ordered locus">Os11g0573900</name>
</gene>
<dbReference type="AlphaFoldDB" id="A0A0P0Y3H5"/>
<dbReference type="Gramene" id="Os11t0573900-01">
    <property type="protein sequence ID" value="Os11t0573900-01"/>
    <property type="gene ID" value="Os11g0573900"/>
</dbReference>
<dbReference type="EMBL" id="AP008217">
    <property type="protein sequence ID" value="BAF28495.1"/>
    <property type="molecule type" value="Genomic_DNA"/>
</dbReference>
<organism evidence="2 3">
    <name type="scientific">Oryza sativa subsp. japonica</name>
    <name type="common">Rice</name>
    <dbReference type="NCBI Taxonomy" id="39947"/>
    <lineage>
        <taxon>Eukaryota</taxon>
        <taxon>Viridiplantae</taxon>
        <taxon>Streptophyta</taxon>
        <taxon>Embryophyta</taxon>
        <taxon>Tracheophyta</taxon>
        <taxon>Spermatophyta</taxon>
        <taxon>Magnoliopsida</taxon>
        <taxon>Liliopsida</taxon>
        <taxon>Poales</taxon>
        <taxon>Poaceae</taxon>
        <taxon>BOP clade</taxon>
        <taxon>Oryzoideae</taxon>
        <taxon>Oryzeae</taxon>
        <taxon>Oryzinae</taxon>
        <taxon>Oryza</taxon>
        <taxon>Oryza sativa</taxon>
    </lineage>
</organism>
<feature type="transmembrane region" description="Helical" evidence="1">
    <location>
        <begin position="29"/>
        <end position="47"/>
    </location>
</feature>
<name>A0A0P0Y3H5_ORYSJ</name>
<reference evidence="3" key="2">
    <citation type="journal article" date="2008" name="Nucleic Acids Res.">
        <title>The rice annotation project database (RAP-DB): 2008 update.</title>
        <authorList>
            <consortium name="The rice annotation project (RAP)"/>
        </authorList>
    </citation>
    <scope>GENOME REANNOTATION</scope>
    <source>
        <strain evidence="3">cv. Nipponbare</strain>
    </source>
</reference>
<keyword evidence="1" id="KW-1133">Transmembrane helix</keyword>
<dbReference type="KEGG" id="dosa:Os11g0573900"/>
<reference evidence="2 3" key="1">
    <citation type="journal article" date="2005" name="Nature">
        <title>The map-based sequence of the rice genome.</title>
        <authorList>
            <consortium name="International rice genome sequencing project (IRGSP)"/>
            <person name="Matsumoto T."/>
            <person name="Wu J."/>
            <person name="Kanamori H."/>
            <person name="Katayose Y."/>
            <person name="Fujisawa M."/>
            <person name="Namiki N."/>
            <person name="Mizuno H."/>
            <person name="Yamamoto K."/>
            <person name="Antonio B.A."/>
            <person name="Baba T."/>
            <person name="Sakata K."/>
            <person name="Nagamura Y."/>
            <person name="Aoki H."/>
            <person name="Arikawa K."/>
            <person name="Arita K."/>
            <person name="Bito T."/>
            <person name="Chiden Y."/>
            <person name="Fujitsuka N."/>
            <person name="Fukunaka R."/>
            <person name="Hamada M."/>
            <person name="Harada C."/>
            <person name="Hayashi A."/>
            <person name="Hijishita S."/>
            <person name="Honda M."/>
            <person name="Hosokawa S."/>
            <person name="Ichikawa Y."/>
            <person name="Idonuma A."/>
            <person name="Iijima M."/>
            <person name="Ikeda M."/>
            <person name="Ikeno M."/>
            <person name="Ito K."/>
            <person name="Ito S."/>
            <person name="Ito T."/>
            <person name="Ito Y."/>
            <person name="Ito Y."/>
            <person name="Iwabuchi A."/>
            <person name="Kamiya K."/>
            <person name="Karasawa W."/>
            <person name="Kurita K."/>
            <person name="Katagiri S."/>
            <person name="Kikuta A."/>
            <person name="Kobayashi H."/>
            <person name="Kobayashi N."/>
            <person name="Machita K."/>
            <person name="Maehara T."/>
            <person name="Masukawa M."/>
            <person name="Mizubayashi T."/>
            <person name="Mukai Y."/>
            <person name="Nagasaki H."/>
            <person name="Nagata Y."/>
            <person name="Naito S."/>
            <person name="Nakashima M."/>
            <person name="Nakama Y."/>
            <person name="Nakamichi Y."/>
            <person name="Nakamura M."/>
            <person name="Meguro A."/>
            <person name="Negishi M."/>
            <person name="Ohta I."/>
            <person name="Ohta T."/>
            <person name="Okamoto M."/>
            <person name="Ono N."/>
            <person name="Saji S."/>
            <person name="Sakaguchi M."/>
            <person name="Sakai K."/>
            <person name="Shibata M."/>
            <person name="Shimokawa T."/>
            <person name="Song J."/>
            <person name="Takazaki Y."/>
            <person name="Terasawa K."/>
            <person name="Tsugane M."/>
            <person name="Tsuji K."/>
            <person name="Ueda S."/>
            <person name="Waki K."/>
            <person name="Yamagata H."/>
            <person name="Yamamoto M."/>
            <person name="Yamamoto S."/>
            <person name="Yamane H."/>
            <person name="Yoshiki S."/>
            <person name="Yoshihara R."/>
            <person name="Yukawa K."/>
            <person name="Zhong H."/>
            <person name="Yano M."/>
            <person name="Yuan Q."/>
            <person name="Ouyang S."/>
            <person name="Liu J."/>
            <person name="Jones K.M."/>
            <person name="Gansberger K."/>
            <person name="Moffat K."/>
            <person name="Hill J."/>
            <person name="Bera J."/>
            <person name="Fadrosh D."/>
            <person name="Jin S."/>
            <person name="Johri S."/>
            <person name="Kim M."/>
            <person name="Overton L."/>
            <person name="Reardon M."/>
            <person name="Tsitrin T."/>
            <person name="Vuong H."/>
            <person name="Weaver B."/>
            <person name="Ciecko A."/>
            <person name="Tallon L."/>
            <person name="Jackson J."/>
            <person name="Pai G."/>
            <person name="Aken S.V."/>
            <person name="Utterback T."/>
            <person name="Reidmuller S."/>
            <person name="Feldblyum T."/>
            <person name="Hsiao J."/>
            <person name="Zismann V."/>
            <person name="Iobst S."/>
            <person name="de Vazeille A.R."/>
            <person name="Buell C.R."/>
            <person name="Ying K."/>
            <person name="Li Y."/>
            <person name="Lu T."/>
            <person name="Huang Y."/>
            <person name="Zhao Q."/>
            <person name="Feng Q."/>
            <person name="Zhang L."/>
            <person name="Zhu J."/>
            <person name="Weng Q."/>
            <person name="Mu J."/>
            <person name="Lu Y."/>
            <person name="Fan D."/>
            <person name="Liu Y."/>
            <person name="Guan J."/>
            <person name="Zhang Y."/>
            <person name="Yu S."/>
            <person name="Liu X."/>
            <person name="Zhang Y."/>
            <person name="Hong G."/>
            <person name="Han B."/>
            <person name="Choisne N."/>
            <person name="Demange N."/>
            <person name="Orjeda G."/>
            <person name="Samain S."/>
            <person name="Cattolico L."/>
            <person name="Pelletier E."/>
            <person name="Couloux A."/>
            <person name="Segurens B."/>
            <person name="Wincker P."/>
            <person name="D'Hont A."/>
            <person name="Scarpelli C."/>
            <person name="Weissenbach J."/>
            <person name="Salanoubat M."/>
            <person name="Quetier F."/>
            <person name="Yu Y."/>
            <person name="Kim H.R."/>
            <person name="Rambo T."/>
            <person name="Currie J."/>
            <person name="Collura K."/>
            <person name="Luo M."/>
            <person name="Yang T."/>
            <person name="Ammiraju J.S.S."/>
            <person name="Engler F."/>
            <person name="Soderlund C."/>
            <person name="Wing R.A."/>
            <person name="Palmer L.E."/>
            <person name="de la Bastide M."/>
            <person name="Spiegel L."/>
            <person name="Nascimento L."/>
            <person name="Zutavern T."/>
            <person name="O'Shaughnessy A."/>
            <person name="Dike S."/>
            <person name="Dedhia N."/>
            <person name="Preston R."/>
            <person name="Balija V."/>
            <person name="McCombie W.R."/>
            <person name="Chow T."/>
            <person name="Chen H."/>
            <person name="Chung M."/>
            <person name="Chen C."/>
            <person name="Shaw J."/>
            <person name="Wu H."/>
            <person name="Hsiao K."/>
            <person name="Chao Y."/>
            <person name="Chu M."/>
            <person name="Cheng C."/>
            <person name="Hour A."/>
            <person name="Lee P."/>
            <person name="Lin S."/>
            <person name="Lin Y."/>
            <person name="Liou J."/>
            <person name="Liu S."/>
            <person name="Hsing Y."/>
            <person name="Raghuvanshi S."/>
            <person name="Mohanty A."/>
            <person name="Bharti A.K."/>
            <person name="Gaur A."/>
            <person name="Gupta V."/>
            <person name="Kumar D."/>
            <person name="Ravi V."/>
            <person name="Vij S."/>
            <person name="Kapur A."/>
            <person name="Khurana P."/>
            <person name="Khurana P."/>
            <person name="Khurana J.P."/>
            <person name="Tyagi A.K."/>
            <person name="Gaikwad K."/>
            <person name="Singh A."/>
            <person name="Dalal V."/>
            <person name="Srivastava S."/>
            <person name="Dixit A."/>
            <person name="Pal A.K."/>
            <person name="Ghazi I.A."/>
            <person name="Yadav M."/>
            <person name="Pandit A."/>
            <person name="Bhargava A."/>
            <person name="Sureshbabu K."/>
            <person name="Batra K."/>
            <person name="Sharma T.R."/>
            <person name="Mohapatra T."/>
            <person name="Singh N.K."/>
            <person name="Messing J."/>
            <person name="Nelson A.B."/>
            <person name="Fuks G."/>
            <person name="Kavchok S."/>
            <person name="Keizer G."/>
            <person name="Linton E."/>
            <person name="Llaca V."/>
            <person name="Song R."/>
            <person name="Tanyolac B."/>
            <person name="Young S."/>
            <person name="Ho-Il K."/>
            <person name="Hahn J.H."/>
            <person name="Sangsakoo G."/>
            <person name="Vanavichit A."/>
            <person name="de Mattos Luiz.A.T."/>
            <person name="Zimmer P.D."/>
            <person name="Malone G."/>
            <person name="Dellagostin O."/>
            <person name="de Oliveira A.C."/>
            <person name="Bevan M."/>
            <person name="Bancroft I."/>
            <person name="Minx P."/>
            <person name="Cordum H."/>
            <person name="Wilson R."/>
            <person name="Cheng Z."/>
            <person name="Jin W."/>
            <person name="Jiang J."/>
            <person name="Leong S.A."/>
            <person name="Iwama H."/>
            <person name="Gojobori T."/>
            <person name="Itoh T."/>
            <person name="Niimura Y."/>
            <person name="Fujii Y."/>
            <person name="Habara T."/>
            <person name="Sakai H."/>
            <person name="Sato Y."/>
            <person name="Wilson G."/>
            <person name="Kumar K."/>
            <person name="McCouch S."/>
            <person name="Juretic N."/>
            <person name="Hoen D."/>
            <person name="Wright S."/>
            <person name="Bruskiewich R."/>
            <person name="Bureau T."/>
            <person name="Miyao A."/>
            <person name="Hirochika H."/>
            <person name="Nishikawa T."/>
            <person name="Kadowaki K."/>
            <person name="Sugiura M."/>
            <person name="Burr B."/>
            <person name="Sasaki T."/>
        </authorList>
    </citation>
    <scope>NUCLEOTIDE SEQUENCE [LARGE SCALE GENOMIC DNA]</scope>
    <source>
        <strain evidence="3">cv. Nipponbare</strain>
    </source>
</reference>
<evidence type="ECO:0000256" key="1">
    <source>
        <dbReference type="SAM" id="Phobius"/>
    </source>
</evidence>
<evidence type="ECO:0000313" key="2">
    <source>
        <dbReference type="EMBL" id="BAF28495.1"/>
    </source>
</evidence>
<keyword evidence="1" id="KW-0812">Transmembrane</keyword>
<dbReference type="Proteomes" id="UP000000763">
    <property type="component" value="Chromosome 11"/>
</dbReference>
<keyword evidence="1" id="KW-0472">Membrane</keyword>
<accession>A0A0P0Y3H5</accession>